<proteinExistence type="predicted"/>
<evidence type="ECO:0000256" key="3">
    <source>
        <dbReference type="ARBA" id="ARBA00023163"/>
    </source>
</evidence>
<comment type="caution">
    <text evidence="6">The sequence shown here is derived from an EMBL/GenBank/DDBJ whole genome shotgun (WGS) entry which is preliminary data.</text>
</comment>
<dbReference type="RefSeq" id="WP_144762142.1">
    <property type="nucleotide sequence ID" value="NZ_VMNW02000006.1"/>
</dbReference>
<keyword evidence="2 4" id="KW-0238">DNA-binding</keyword>
<keyword evidence="3" id="KW-0804">Transcription</keyword>
<dbReference type="InterPro" id="IPR001647">
    <property type="entry name" value="HTH_TetR"/>
</dbReference>
<evidence type="ECO:0000313" key="6">
    <source>
        <dbReference type="EMBL" id="KAA9164994.1"/>
    </source>
</evidence>
<dbReference type="EMBL" id="VMNW02000006">
    <property type="protein sequence ID" value="KAA9164994.1"/>
    <property type="molecule type" value="Genomic_DNA"/>
</dbReference>
<dbReference type="SUPFAM" id="SSF46689">
    <property type="entry name" value="Homeodomain-like"/>
    <property type="match status" value="1"/>
</dbReference>
<reference evidence="6" key="1">
    <citation type="submission" date="2019-09" db="EMBL/GenBank/DDBJ databases">
        <authorList>
            <person name="Teo W.F.A."/>
            <person name="Duangmal K."/>
        </authorList>
    </citation>
    <scope>NUCLEOTIDE SEQUENCE [LARGE SCALE GENOMIC DNA]</scope>
    <source>
        <strain evidence="6">K81G1</strain>
    </source>
</reference>
<dbReference type="PANTHER" id="PTHR30055:SF238">
    <property type="entry name" value="MYCOFACTOCIN BIOSYNTHESIS TRANSCRIPTIONAL REGULATOR MFTR-RELATED"/>
    <property type="match status" value="1"/>
</dbReference>
<evidence type="ECO:0000259" key="5">
    <source>
        <dbReference type="PROSITE" id="PS50977"/>
    </source>
</evidence>
<dbReference type="InterPro" id="IPR050109">
    <property type="entry name" value="HTH-type_TetR-like_transc_reg"/>
</dbReference>
<evidence type="ECO:0000256" key="1">
    <source>
        <dbReference type="ARBA" id="ARBA00023015"/>
    </source>
</evidence>
<keyword evidence="7" id="KW-1185">Reference proteome</keyword>
<organism evidence="6 7">
    <name type="scientific">Amycolatopsis acidicola</name>
    <dbReference type="NCBI Taxonomy" id="2596893"/>
    <lineage>
        <taxon>Bacteria</taxon>
        <taxon>Bacillati</taxon>
        <taxon>Actinomycetota</taxon>
        <taxon>Actinomycetes</taxon>
        <taxon>Pseudonocardiales</taxon>
        <taxon>Pseudonocardiaceae</taxon>
        <taxon>Amycolatopsis</taxon>
    </lineage>
</organism>
<name>A0A5N0VHT0_9PSEU</name>
<protein>
    <submittedName>
        <fullName evidence="6">TetR/AcrR family transcriptional regulator</fullName>
    </submittedName>
</protein>
<dbReference type="OrthoDB" id="3472897at2"/>
<feature type="domain" description="HTH tetR-type" evidence="5">
    <location>
        <begin position="1"/>
        <end position="61"/>
    </location>
</feature>
<sequence length="192" mass="20854">MGTRDEILAAAARIMREQGYARATTKEIARSAGYSEAALYKHFQDKTEIFLGVLSEQLPALGSTLAELAANAGKGTVRGNLVKVTEAALHFYRESFPIAASLFSTRELLTAHRDAIHARGAGPRNPLAGLSRYLHTEQRLGRLPRAADPDAMSALLLGACFQQAFFWQFEAEDVDSAGLAKSLVKTLLHGLR</sequence>
<dbReference type="InterPro" id="IPR036271">
    <property type="entry name" value="Tet_transcr_reg_TetR-rel_C_sf"/>
</dbReference>
<keyword evidence="1" id="KW-0805">Transcription regulation</keyword>
<dbReference type="PRINTS" id="PR00455">
    <property type="entry name" value="HTHTETR"/>
</dbReference>
<dbReference type="Proteomes" id="UP000319769">
    <property type="component" value="Unassembled WGS sequence"/>
</dbReference>
<evidence type="ECO:0000256" key="2">
    <source>
        <dbReference type="ARBA" id="ARBA00023125"/>
    </source>
</evidence>
<dbReference type="AlphaFoldDB" id="A0A5N0VHT0"/>
<dbReference type="Pfam" id="PF00440">
    <property type="entry name" value="TetR_N"/>
    <property type="match status" value="1"/>
</dbReference>
<dbReference type="Gene3D" id="1.10.357.10">
    <property type="entry name" value="Tetracycline Repressor, domain 2"/>
    <property type="match status" value="1"/>
</dbReference>
<gene>
    <name evidence="6" type="ORF">FPZ12_007035</name>
</gene>
<evidence type="ECO:0000256" key="4">
    <source>
        <dbReference type="PROSITE-ProRule" id="PRU00335"/>
    </source>
</evidence>
<dbReference type="SUPFAM" id="SSF48498">
    <property type="entry name" value="Tetracyclin repressor-like, C-terminal domain"/>
    <property type="match status" value="1"/>
</dbReference>
<accession>A0A5N0VHT0</accession>
<evidence type="ECO:0000313" key="7">
    <source>
        <dbReference type="Proteomes" id="UP000319769"/>
    </source>
</evidence>
<dbReference type="PROSITE" id="PS50977">
    <property type="entry name" value="HTH_TETR_2"/>
    <property type="match status" value="1"/>
</dbReference>
<dbReference type="InterPro" id="IPR009057">
    <property type="entry name" value="Homeodomain-like_sf"/>
</dbReference>
<dbReference type="GO" id="GO:0003700">
    <property type="term" value="F:DNA-binding transcription factor activity"/>
    <property type="evidence" value="ECO:0007669"/>
    <property type="project" value="TreeGrafter"/>
</dbReference>
<dbReference type="GO" id="GO:0000976">
    <property type="term" value="F:transcription cis-regulatory region binding"/>
    <property type="evidence" value="ECO:0007669"/>
    <property type="project" value="TreeGrafter"/>
</dbReference>
<feature type="DNA-binding region" description="H-T-H motif" evidence="4">
    <location>
        <begin position="24"/>
        <end position="43"/>
    </location>
</feature>
<dbReference type="PANTHER" id="PTHR30055">
    <property type="entry name" value="HTH-TYPE TRANSCRIPTIONAL REGULATOR RUTR"/>
    <property type="match status" value="1"/>
</dbReference>